<dbReference type="Gene3D" id="3.20.100.30">
    <property type="entry name" value="VTC, catalytic tunnel domain"/>
    <property type="match status" value="1"/>
</dbReference>
<gene>
    <name evidence="2" type="ORF">CRENPOLYSF2_100007</name>
</gene>
<dbReference type="Pfam" id="PF09359">
    <property type="entry name" value="VTC"/>
    <property type="match status" value="1"/>
</dbReference>
<feature type="domain" description="VTC" evidence="1">
    <location>
        <begin position="12"/>
        <end position="257"/>
    </location>
</feature>
<keyword evidence="3" id="KW-1185">Reference proteome</keyword>
<dbReference type="AlphaFoldDB" id="A0A1R4GYH2"/>
<evidence type="ECO:0000313" key="3">
    <source>
        <dbReference type="Proteomes" id="UP000195442"/>
    </source>
</evidence>
<sequence>MSKINLLPPVLERYELKYQIPWSYVEPISDFISLYCDLDNYSVKTKADNYFYKVGSLYFDSPGYEFLKQRIGGKEIRFNMRTRFYGDGDVGPYFLEVKHRTGASGVVTKYRATAQAHQWPYILTDPAFRPPESDSHAEKTNKELFLRLATTYAIEPKILTTYRRRAFFSTIDEYSRVTLDAHMQYRVQDDYNLLATYGMTHYDNETIYATNTKSGDASVVLELKCMVGEVPYWMLDLIRTFELQHSGFSKYASATLVSHFDNGDWFMPLDRQSYFDLLDG</sequence>
<name>A0A1R4GYH2_9GAMM</name>
<dbReference type="RefSeq" id="WP_087145429.1">
    <property type="nucleotide sequence ID" value="NZ_FUKJ01000002.1"/>
</dbReference>
<organism evidence="2 3">
    <name type="scientific">Crenothrix polyspora</name>
    <dbReference type="NCBI Taxonomy" id="360316"/>
    <lineage>
        <taxon>Bacteria</taxon>
        <taxon>Pseudomonadati</taxon>
        <taxon>Pseudomonadota</taxon>
        <taxon>Gammaproteobacteria</taxon>
        <taxon>Methylococcales</taxon>
        <taxon>Crenotrichaceae</taxon>
        <taxon>Crenothrix</taxon>
    </lineage>
</organism>
<proteinExistence type="predicted"/>
<evidence type="ECO:0000259" key="1">
    <source>
        <dbReference type="Pfam" id="PF09359"/>
    </source>
</evidence>
<evidence type="ECO:0000313" key="2">
    <source>
        <dbReference type="EMBL" id="SJM88982.1"/>
    </source>
</evidence>
<dbReference type="InterPro" id="IPR042267">
    <property type="entry name" value="VTC_sf"/>
</dbReference>
<dbReference type="GO" id="GO:0006799">
    <property type="term" value="P:polyphosphate biosynthetic process"/>
    <property type="evidence" value="ECO:0007669"/>
    <property type="project" value="UniProtKB-ARBA"/>
</dbReference>
<dbReference type="EMBL" id="FUKJ01000002">
    <property type="protein sequence ID" value="SJM88982.1"/>
    <property type="molecule type" value="Genomic_DNA"/>
</dbReference>
<dbReference type="OrthoDB" id="9800181at2"/>
<protein>
    <recommendedName>
        <fullName evidence="1">VTC domain-containing protein</fullName>
    </recommendedName>
</protein>
<dbReference type="CDD" id="cd07750">
    <property type="entry name" value="PolyPPase_VTC_like"/>
    <property type="match status" value="1"/>
</dbReference>
<accession>A0A1R4GYH2</accession>
<reference evidence="3" key="1">
    <citation type="submission" date="2017-02" db="EMBL/GenBank/DDBJ databases">
        <authorList>
            <person name="Daims H."/>
        </authorList>
    </citation>
    <scope>NUCLEOTIDE SEQUENCE [LARGE SCALE GENOMIC DNA]</scope>
</reference>
<dbReference type="InterPro" id="IPR018966">
    <property type="entry name" value="VTC_domain"/>
</dbReference>
<dbReference type="Proteomes" id="UP000195442">
    <property type="component" value="Unassembled WGS sequence"/>
</dbReference>